<evidence type="ECO:0000259" key="3">
    <source>
        <dbReference type="Pfam" id="PF01734"/>
    </source>
</evidence>
<evidence type="ECO:0000256" key="1">
    <source>
        <dbReference type="ARBA" id="ARBA00023098"/>
    </source>
</evidence>
<accession>A0ABP4FXM6</accession>
<comment type="caution">
    <text evidence="4">The sequence shown here is derived from an EMBL/GenBank/DDBJ whole genome shotgun (WGS) entry which is preliminary data.</text>
</comment>
<organism evidence="4 5">
    <name type="scientific">Streptomyces hebeiensis</name>
    <dbReference type="NCBI Taxonomy" id="229486"/>
    <lineage>
        <taxon>Bacteria</taxon>
        <taxon>Bacillati</taxon>
        <taxon>Actinomycetota</taxon>
        <taxon>Actinomycetes</taxon>
        <taxon>Kitasatosporales</taxon>
        <taxon>Streptomycetaceae</taxon>
        <taxon>Streptomyces</taxon>
    </lineage>
</organism>
<evidence type="ECO:0000313" key="5">
    <source>
        <dbReference type="Proteomes" id="UP001501371"/>
    </source>
</evidence>
<feature type="region of interest" description="Disordered" evidence="2">
    <location>
        <begin position="69"/>
        <end position="90"/>
    </location>
</feature>
<dbReference type="SUPFAM" id="SSF52151">
    <property type="entry name" value="FabD/lysophospholipase-like"/>
    <property type="match status" value="1"/>
</dbReference>
<evidence type="ECO:0000256" key="2">
    <source>
        <dbReference type="SAM" id="MobiDB-lite"/>
    </source>
</evidence>
<dbReference type="Proteomes" id="UP001501371">
    <property type="component" value="Unassembled WGS sequence"/>
</dbReference>
<feature type="compositionally biased region" description="Low complexity" evidence="2">
    <location>
        <begin position="81"/>
        <end position="90"/>
    </location>
</feature>
<gene>
    <name evidence="4" type="ORF">GCM10009654_66920</name>
</gene>
<evidence type="ECO:0000313" key="4">
    <source>
        <dbReference type="EMBL" id="GAA1201091.1"/>
    </source>
</evidence>
<dbReference type="Gene3D" id="3.40.1090.10">
    <property type="entry name" value="Cytosolic phospholipase A2 catalytic domain"/>
    <property type="match status" value="2"/>
</dbReference>
<dbReference type="Pfam" id="PF01734">
    <property type="entry name" value="Patatin"/>
    <property type="match status" value="1"/>
</dbReference>
<dbReference type="EMBL" id="BAAAKV010000117">
    <property type="protein sequence ID" value="GAA1201091.1"/>
    <property type="molecule type" value="Genomic_DNA"/>
</dbReference>
<proteinExistence type="predicted"/>
<keyword evidence="1" id="KW-0443">Lipid metabolism</keyword>
<sequence>MNTGLILGGGGRVGIAWETGVLAALREHAGFDPTACSVAVGTSAGAHVAAMAMGGVDLIERARAELDGTLLSTPEPPEPAPSAATAASGGTSAVPADIMRLMLSPEGPNIERGRAIGELAMAATPKLDQDAVVHLMRSELPLSTWPQGDLRVTSVRCETGETVLWTRDDGIDLATAVASSCAIPGFFAPVHFDGAHYCDAPRLPSAAQLAKEKDLDAIIFIGPRAGALANVAEDAELDSLERQGLSVVRITDGPDFAEVSTELLDQRLRPRAAQIGLDDGRRAAQQVAALR</sequence>
<reference evidence="5" key="1">
    <citation type="journal article" date="2019" name="Int. J. Syst. Evol. Microbiol.">
        <title>The Global Catalogue of Microorganisms (GCM) 10K type strain sequencing project: providing services to taxonomists for standard genome sequencing and annotation.</title>
        <authorList>
            <consortium name="The Broad Institute Genomics Platform"/>
            <consortium name="The Broad Institute Genome Sequencing Center for Infectious Disease"/>
            <person name="Wu L."/>
            <person name="Ma J."/>
        </authorList>
    </citation>
    <scope>NUCLEOTIDE SEQUENCE [LARGE SCALE GENOMIC DNA]</scope>
    <source>
        <strain evidence="5">JCM 12696</strain>
    </source>
</reference>
<dbReference type="InterPro" id="IPR002641">
    <property type="entry name" value="PNPLA_dom"/>
</dbReference>
<dbReference type="RefSeq" id="WP_344285293.1">
    <property type="nucleotide sequence ID" value="NZ_BAAAKV010000117.1"/>
</dbReference>
<keyword evidence="5" id="KW-1185">Reference proteome</keyword>
<dbReference type="InterPro" id="IPR016035">
    <property type="entry name" value="Acyl_Trfase/lysoPLipase"/>
</dbReference>
<feature type="domain" description="PNPLA" evidence="3">
    <location>
        <begin position="5"/>
        <end position="199"/>
    </location>
</feature>
<name>A0ABP4FXM6_9ACTN</name>
<protein>
    <submittedName>
        <fullName evidence="4">Patatin-like phospholipase family protein</fullName>
    </submittedName>
</protein>